<feature type="region of interest" description="Disordered" evidence="9">
    <location>
        <begin position="407"/>
        <end position="430"/>
    </location>
</feature>
<sequence>MDPVDVEFALVGLGTLLAGVLPRLLERRPLSMPIAFLALGMVVFLLPINLPAPDPLAHPDLATHLTEIGVIVALMGAGLKIDRPLSWARWSSTWRLLAIAMPLCIAAVALLGWWWAGLVPAAALLLAAALAPTDPVLAADVQVGEPTDVEDSEDEVRFALTSEAGLNDGLAFPFVYAAIAIASTSLAPREWVAHWFAVDVLWKVGVGVGGGLLIGWLLGKLFFRAPSELRLARHAEGFLALAATFLAYGVVEVAGGYGFLAVFVAARAIRSAERTHEFHAVLHDFAEQIERLLTLVLLLLLGGAIVTGLLAPLTWQAATVGLLLVFLIRPVIGWLSLRGAPGRPAEHLVISLFGIRGVGSFYYLAYATTQADFPQAELLWATVGLVVLVSVVVHGIAATPVMQLLDREGERTADPSERGGDARPVGAGHA</sequence>
<organism evidence="12 13">
    <name type="scientific">Micromonospora profundi</name>
    <dbReference type="NCBI Taxonomy" id="1420889"/>
    <lineage>
        <taxon>Bacteria</taxon>
        <taxon>Bacillati</taxon>
        <taxon>Actinomycetota</taxon>
        <taxon>Actinomycetes</taxon>
        <taxon>Micromonosporales</taxon>
        <taxon>Micromonosporaceae</taxon>
        <taxon>Micromonospora</taxon>
    </lineage>
</organism>
<dbReference type="GO" id="GO:1902600">
    <property type="term" value="P:proton transmembrane transport"/>
    <property type="evidence" value="ECO:0007669"/>
    <property type="project" value="InterPro"/>
</dbReference>
<evidence type="ECO:0000256" key="10">
    <source>
        <dbReference type="SAM" id="Phobius"/>
    </source>
</evidence>
<feature type="transmembrane region" description="Helical" evidence="10">
    <location>
        <begin position="170"/>
        <end position="188"/>
    </location>
</feature>
<protein>
    <submittedName>
        <fullName evidence="12">Cation:proton antiporter</fullName>
    </submittedName>
</protein>
<dbReference type="InterPro" id="IPR006153">
    <property type="entry name" value="Cation/H_exchanger_TM"/>
</dbReference>
<feature type="transmembrane region" description="Helical" evidence="10">
    <location>
        <begin position="348"/>
        <end position="366"/>
    </location>
</feature>
<evidence type="ECO:0000256" key="6">
    <source>
        <dbReference type="ARBA" id="ARBA00022989"/>
    </source>
</evidence>
<dbReference type="GO" id="GO:0005886">
    <property type="term" value="C:plasma membrane"/>
    <property type="evidence" value="ECO:0007669"/>
    <property type="project" value="UniProtKB-SubCell"/>
</dbReference>
<evidence type="ECO:0000256" key="3">
    <source>
        <dbReference type="ARBA" id="ARBA00022449"/>
    </source>
</evidence>
<dbReference type="PANTHER" id="PTHR32507:SF8">
    <property type="entry name" value="CNH1P"/>
    <property type="match status" value="1"/>
</dbReference>
<proteinExistence type="predicted"/>
<evidence type="ECO:0000259" key="11">
    <source>
        <dbReference type="Pfam" id="PF00999"/>
    </source>
</evidence>
<dbReference type="GO" id="GO:0015297">
    <property type="term" value="F:antiporter activity"/>
    <property type="evidence" value="ECO:0007669"/>
    <property type="project" value="UniProtKB-KW"/>
</dbReference>
<comment type="subcellular location">
    <subcellularLocation>
        <location evidence="1">Cell membrane</location>
        <topology evidence="1">Multi-pass membrane protein</topology>
    </subcellularLocation>
</comment>
<keyword evidence="2" id="KW-0813">Transport</keyword>
<feature type="transmembrane region" description="Helical" evidence="10">
    <location>
        <begin position="317"/>
        <end position="336"/>
    </location>
</feature>
<evidence type="ECO:0000256" key="5">
    <source>
        <dbReference type="ARBA" id="ARBA00022692"/>
    </source>
</evidence>
<reference evidence="12 13" key="1">
    <citation type="submission" date="2023-07" db="EMBL/GenBank/DDBJ databases">
        <title>Micromonospora profundi TRM 95458 converts glycerol to a new osmotic compound.</title>
        <authorList>
            <person name="Lu D."/>
        </authorList>
    </citation>
    <scope>NUCLEOTIDE SEQUENCE [LARGE SCALE GENOMIC DNA]</scope>
    <source>
        <strain evidence="12 13">TRM95458</strain>
    </source>
</reference>
<dbReference type="Gene3D" id="1.20.1530.20">
    <property type="match status" value="1"/>
</dbReference>
<keyword evidence="13" id="KW-1185">Reference proteome</keyword>
<dbReference type="RefSeq" id="WP_053653432.1">
    <property type="nucleotide sequence ID" value="NZ_CP130472.1"/>
</dbReference>
<dbReference type="AlphaFoldDB" id="A0AAJ6L2L3"/>
<keyword evidence="5 10" id="KW-0812">Transmembrane</keyword>
<dbReference type="PANTHER" id="PTHR32507">
    <property type="entry name" value="NA(+)/H(+) ANTIPORTER 1"/>
    <property type="match status" value="1"/>
</dbReference>
<dbReference type="KEGG" id="mprn:Q3V37_27410"/>
<evidence type="ECO:0000256" key="9">
    <source>
        <dbReference type="SAM" id="MobiDB-lite"/>
    </source>
</evidence>
<evidence type="ECO:0000256" key="2">
    <source>
        <dbReference type="ARBA" id="ARBA00022448"/>
    </source>
</evidence>
<feature type="domain" description="Cation/H+ exchanger transmembrane" evidence="11">
    <location>
        <begin position="16"/>
        <end position="403"/>
    </location>
</feature>
<evidence type="ECO:0000313" key="12">
    <source>
        <dbReference type="EMBL" id="WLS45056.1"/>
    </source>
</evidence>
<feature type="transmembrane region" description="Helical" evidence="10">
    <location>
        <begin position="6"/>
        <end position="25"/>
    </location>
</feature>
<feature type="transmembrane region" description="Helical" evidence="10">
    <location>
        <begin position="93"/>
        <end position="116"/>
    </location>
</feature>
<keyword evidence="6 10" id="KW-1133">Transmembrane helix</keyword>
<keyword evidence="8 10" id="KW-0472">Membrane</keyword>
<evidence type="ECO:0000256" key="8">
    <source>
        <dbReference type="ARBA" id="ARBA00023136"/>
    </source>
</evidence>
<dbReference type="Proteomes" id="UP001235874">
    <property type="component" value="Chromosome"/>
</dbReference>
<evidence type="ECO:0000256" key="7">
    <source>
        <dbReference type="ARBA" id="ARBA00023065"/>
    </source>
</evidence>
<gene>
    <name evidence="12" type="ORF">Q3V37_27410</name>
</gene>
<name>A0AAJ6L2L3_9ACTN</name>
<dbReference type="Pfam" id="PF00999">
    <property type="entry name" value="Na_H_Exchanger"/>
    <property type="match status" value="1"/>
</dbReference>
<accession>A0AAJ6L2L3</accession>
<keyword evidence="7" id="KW-0406">Ion transport</keyword>
<feature type="transmembrane region" description="Helical" evidence="10">
    <location>
        <begin position="62"/>
        <end position="81"/>
    </location>
</feature>
<feature type="transmembrane region" description="Helical" evidence="10">
    <location>
        <begin position="292"/>
        <end position="311"/>
    </location>
</feature>
<feature type="transmembrane region" description="Helical" evidence="10">
    <location>
        <begin position="200"/>
        <end position="218"/>
    </location>
</feature>
<feature type="transmembrane region" description="Helical" evidence="10">
    <location>
        <begin position="32"/>
        <end position="50"/>
    </location>
</feature>
<feature type="transmembrane region" description="Helical" evidence="10">
    <location>
        <begin position="238"/>
        <end position="266"/>
    </location>
</feature>
<evidence type="ECO:0000313" key="13">
    <source>
        <dbReference type="Proteomes" id="UP001235874"/>
    </source>
</evidence>
<feature type="compositionally biased region" description="Basic and acidic residues" evidence="9">
    <location>
        <begin position="407"/>
        <end position="421"/>
    </location>
</feature>
<dbReference type="EMBL" id="CP130472">
    <property type="protein sequence ID" value="WLS45056.1"/>
    <property type="molecule type" value="Genomic_DNA"/>
</dbReference>
<dbReference type="InterPro" id="IPR038770">
    <property type="entry name" value="Na+/solute_symporter_sf"/>
</dbReference>
<keyword evidence="4" id="KW-1003">Cell membrane</keyword>
<evidence type="ECO:0000256" key="1">
    <source>
        <dbReference type="ARBA" id="ARBA00004651"/>
    </source>
</evidence>
<evidence type="ECO:0000256" key="4">
    <source>
        <dbReference type="ARBA" id="ARBA00022475"/>
    </source>
</evidence>
<feature type="transmembrane region" description="Helical" evidence="10">
    <location>
        <begin position="378"/>
        <end position="397"/>
    </location>
</feature>
<keyword evidence="3" id="KW-0050">Antiport</keyword>